<gene>
    <name evidence="1" type="ORF">BLNAU_11059</name>
</gene>
<dbReference type="EMBL" id="JARBJD010000084">
    <property type="protein sequence ID" value="KAK2953957.1"/>
    <property type="molecule type" value="Genomic_DNA"/>
</dbReference>
<evidence type="ECO:0000313" key="2">
    <source>
        <dbReference type="Proteomes" id="UP001281761"/>
    </source>
</evidence>
<comment type="caution">
    <text evidence="1">The sequence shown here is derived from an EMBL/GenBank/DDBJ whole genome shotgun (WGS) entry which is preliminary data.</text>
</comment>
<sequence>MKSYVLSFTISFDPQEKVLRFSFIKINIDEKISAGHTFDTEKTCGDIISSPPIRGIGTTLENTINAVSGIVASLLTAFDHIPDALLFGVETHGQISTLKEKVTFSVTCEGIVPTSSTTTSEIQAFNITSVTLNLGSLTDSDIARFEWINEFITYSEENYKSINDVLSPLTNAITKACTDIMSEMDTLIDLIDRISAHITKVLDEYISLDVLADAMTPLLDGKSKLVELKTTINDSLQPLDPSTLESLTTNFTANSAAKHTIDIYHCFAREAGLLQKAQKTGSADEAFDYMKIPFLAQVKHDGTYNSKESHTFTEKWLPELFTTLFKEVDDHFETTVMPVGERTWFSAHPMPNPAGASSNRGDPKGLFNVPPTQTIPVSNDEPILGVVLDQIEAIQTQITPSILPVNFTEILNGVDDTISDIKTTISSTVGEVGDQINPFLDTAETQIASLIDTVKSYSNSYIVEGPISTTIKAVCYASYLIQDAQKLASLSPDKDDEFLSE</sequence>
<dbReference type="Proteomes" id="UP001281761">
    <property type="component" value="Unassembled WGS sequence"/>
</dbReference>
<protein>
    <recommendedName>
        <fullName evidence="3">DNA circulation N-terminal domain-containing protein</fullName>
    </recommendedName>
</protein>
<accession>A0ABQ9XR44</accession>
<evidence type="ECO:0008006" key="3">
    <source>
        <dbReference type="Google" id="ProtNLM"/>
    </source>
</evidence>
<evidence type="ECO:0000313" key="1">
    <source>
        <dbReference type="EMBL" id="KAK2953957.1"/>
    </source>
</evidence>
<name>A0ABQ9XR44_9EUKA</name>
<reference evidence="1 2" key="1">
    <citation type="journal article" date="2022" name="bioRxiv">
        <title>Genomics of Preaxostyla Flagellates Illuminates Evolutionary Transitions and the Path Towards Mitochondrial Loss.</title>
        <authorList>
            <person name="Novak L.V.F."/>
            <person name="Treitli S.C."/>
            <person name="Pyrih J."/>
            <person name="Halakuc P."/>
            <person name="Pipaliya S.V."/>
            <person name="Vacek V."/>
            <person name="Brzon O."/>
            <person name="Soukal P."/>
            <person name="Eme L."/>
            <person name="Dacks J.B."/>
            <person name="Karnkowska A."/>
            <person name="Elias M."/>
            <person name="Hampl V."/>
        </authorList>
    </citation>
    <scope>NUCLEOTIDE SEQUENCE [LARGE SCALE GENOMIC DNA]</scope>
    <source>
        <strain evidence="1">NAU3</strain>
        <tissue evidence="1">Gut</tissue>
    </source>
</reference>
<keyword evidence="2" id="KW-1185">Reference proteome</keyword>
<proteinExistence type="predicted"/>
<organism evidence="1 2">
    <name type="scientific">Blattamonas nauphoetae</name>
    <dbReference type="NCBI Taxonomy" id="2049346"/>
    <lineage>
        <taxon>Eukaryota</taxon>
        <taxon>Metamonada</taxon>
        <taxon>Preaxostyla</taxon>
        <taxon>Oxymonadida</taxon>
        <taxon>Blattamonas</taxon>
    </lineage>
</organism>